<dbReference type="HOGENOM" id="CLU_024865_0_5_7"/>
<dbReference type="Pfam" id="PF00091">
    <property type="entry name" value="Tubulin"/>
    <property type="match status" value="1"/>
</dbReference>
<dbReference type="Pfam" id="PF12327">
    <property type="entry name" value="FtsZ_C"/>
    <property type="match status" value="1"/>
</dbReference>
<dbReference type="GO" id="GO:0000917">
    <property type="term" value="P:division septum assembly"/>
    <property type="evidence" value="ECO:0007669"/>
    <property type="project" value="UniProtKB-KW"/>
</dbReference>
<keyword evidence="11" id="KW-1185">Reference proteome</keyword>
<proteinExistence type="inferred from homology"/>
<dbReference type="PROSITE" id="PS01135">
    <property type="entry name" value="FTSZ_2"/>
    <property type="match status" value="1"/>
</dbReference>
<feature type="binding site" evidence="4">
    <location>
        <begin position="108"/>
        <end position="110"/>
    </location>
    <ligand>
        <name>GTP</name>
        <dbReference type="ChEBI" id="CHEBI:37565"/>
    </ligand>
</feature>
<evidence type="ECO:0000256" key="5">
    <source>
        <dbReference type="NCBIfam" id="TIGR00065"/>
    </source>
</evidence>
<dbReference type="InterPro" id="IPR036525">
    <property type="entry name" value="Tubulin/FtsZ_GTPase_sf"/>
</dbReference>
<dbReference type="PRINTS" id="PR00423">
    <property type="entry name" value="CELLDVISFTSZ"/>
</dbReference>
<keyword evidence="3 4" id="KW-0342">GTP-binding</keyword>
<evidence type="ECO:0000256" key="4">
    <source>
        <dbReference type="HAMAP-Rule" id="MF_00909"/>
    </source>
</evidence>
<evidence type="ECO:0000256" key="3">
    <source>
        <dbReference type="ARBA" id="ARBA00023134"/>
    </source>
</evidence>
<comment type="similarity">
    <text evidence="1 4 6">Belongs to the FtsZ family.</text>
</comment>
<dbReference type="InterPro" id="IPR045061">
    <property type="entry name" value="FtsZ/CetZ"/>
</dbReference>
<keyword evidence="4" id="KW-0963">Cytoplasm</keyword>
<feature type="domain" description="Tubulin/FtsZ 2-layer sandwich" evidence="9">
    <location>
        <begin position="207"/>
        <end position="327"/>
    </location>
</feature>
<dbReference type="GO" id="GO:0005525">
    <property type="term" value="F:GTP binding"/>
    <property type="evidence" value="ECO:0007669"/>
    <property type="project" value="UniProtKB-UniRule"/>
</dbReference>
<dbReference type="GO" id="GO:0003924">
    <property type="term" value="F:GTPase activity"/>
    <property type="evidence" value="ECO:0007669"/>
    <property type="project" value="UniProtKB-UniRule"/>
</dbReference>
<keyword evidence="4 6" id="KW-0132">Cell division</keyword>
<protein>
    <recommendedName>
        <fullName evidence="4 5">Cell division protein FtsZ</fullName>
    </recommendedName>
</protein>
<dbReference type="eggNOG" id="COG0206">
    <property type="taxonomic scope" value="Bacteria"/>
</dbReference>
<keyword evidence="4 6" id="KW-0131">Cell cycle</keyword>
<reference evidence="10 11" key="1">
    <citation type="submission" date="2005-11" db="EMBL/GenBank/DDBJ databases">
        <title>The complete genome sequence of Lawsonia intracellularis: the causative agent of proliferative enteropathy.</title>
        <authorList>
            <person name="Kaur K."/>
            <person name="Zhang Q."/>
            <person name="Beckler D."/>
            <person name="Munir S."/>
            <person name="Li L."/>
            <person name="Kinsley K."/>
            <person name="Herron L."/>
            <person name="Peterson A."/>
            <person name="May B."/>
            <person name="Singh S."/>
            <person name="Gebhart C."/>
            <person name="Kapur V."/>
        </authorList>
    </citation>
    <scope>NUCLEOTIDE SEQUENCE [LARGE SCALE GENOMIC DNA]</scope>
    <source>
        <strain evidence="10 11">PHE/MN1-00</strain>
    </source>
</reference>
<feature type="binding site" evidence="4">
    <location>
        <position position="187"/>
    </location>
    <ligand>
        <name>GTP</name>
        <dbReference type="ChEBI" id="CHEBI:37565"/>
    </ligand>
</feature>
<dbReference type="SUPFAM" id="SSF55307">
    <property type="entry name" value="Tubulin C-terminal domain-like"/>
    <property type="match status" value="1"/>
</dbReference>
<dbReference type="InterPro" id="IPR037103">
    <property type="entry name" value="Tubulin/FtsZ-like_C"/>
</dbReference>
<evidence type="ECO:0000256" key="2">
    <source>
        <dbReference type="ARBA" id="ARBA00022741"/>
    </source>
</evidence>
<feature type="region of interest" description="Disordered" evidence="7">
    <location>
        <begin position="415"/>
        <end position="445"/>
    </location>
</feature>
<organism evidence="10 11">
    <name type="scientific">Lawsonia intracellularis (strain PHE/MN1-00)</name>
    <dbReference type="NCBI Taxonomy" id="363253"/>
    <lineage>
        <taxon>Bacteria</taxon>
        <taxon>Pseudomonadati</taxon>
        <taxon>Thermodesulfobacteriota</taxon>
        <taxon>Desulfovibrionia</taxon>
        <taxon>Desulfovibrionales</taxon>
        <taxon>Desulfovibrionaceae</taxon>
        <taxon>Lawsonia</taxon>
    </lineage>
</organism>
<evidence type="ECO:0000256" key="6">
    <source>
        <dbReference type="RuleBase" id="RU000631"/>
    </source>
</evidence>
<evidence type="ECO:0000313" key="11">
    <source>
        <dbReference type="Proteomes" id="UP000002430"/>
    </source>
</evidence>
<dbReference type="RefSeq" id="WP_011527192.1">
    <property type="nucleotide sequence ID" value="NC_008011.1"/>
</dbReference>
<dbReference type="OrthoDB" id="9813375at2"/>
<dbReference type="GO" id="GO:0043093">
    <property type="term" value="P:FtsZ-dependent cytokinesis"/>
    <property type="evidence" value="ECO:0007669"/>
    <property type="project" value="UniProtKB-UniRule"/>
</dbReference>
<evidence type="ECO:0000259" key="8">
    <source>
        <dbReference type="SMART" id="SM00864"/>
    </source>
</evidence>
<keyword evidence="2 4" id="KW-0547">Nucleotide-binding</keyword>
<comment type="subcellular location">
    <subcellularLocation>
        <location evidence="4">Cytoplasm</location>
    </subcellularLocation>
    <text evidence="4">Assembles at midcell at the inner surface of the cytoplasmic membrane.</text>
</comment>
<evidence type="ECO:0000313" key="10">
    <source>
        <dbReference type="EMBL" id="CAJ55163.1"/>
    </source>
</evidence>
<feature type="compositionally biased region" description="Basic and acidic residues" evidence="7">
    <location>
        <begin position="417"/>
        <end position="438"/>
    </location>
</feature>
<dbReference type="InterPro" id="IPR020805">
    <property type="entry name" value="Cell_div_FtsZ_CS"/>
</dbReference>
<name>Q1MPB4_LAWIP</name>
<feature type="binding site" evidence="4">
    <location>
        <position position="139"/>
    </location>
    <ligand>
        <name>GTP</name>
        <dbReference type="ChEBI" id="CHEBI:37565"/>
    </ligand>
</feature>
<dbReference type="GO" id="GO:0032153">
    <property type="term" value="C:cell division site"/>
    <property type="evidence" value="ECO:0007669"/>
    <property type="project" value="UniProtKB-UniRule"/>
</dbReference>
<dbReference type="Proteomes" id="UP000002430">
    <property type="component" value="Chromosome"/>
</dbReference>
<dbReference type="HAMAP" id="MF_00909">
    <property type="entry name" value="FtsZ"/>
    <property type="match status" value="1"/>
</dbReference>
<comment type="subunit">
    <text evidence="4">Homodimer. Polymerizes to form a dynamic ring structure in a strictly GTP-dependent manner. Interacts directly with several other division proteins.</text>
</comment>
<dbReference type="KEGG" id="lip:LI1109"/>
<dbReference type="NCBIfam" id="TIGR00065">
    <property type="entry name" value="ftsZ"/>
    <property type="match status" value="1"/>
</dbReference>
<dbReference type="Gene3D" id="3.30.1330.20">
    <property type="entry name" value="Tubulin/FtsZ, C-terminal domain"/>
    <property type="match status" value="1"/>
</dbReference>
<dbReference type="Gene3D" id="3.40.50.1440">
    <property type="entry name" value="Tubulin/FtsZ, GTPase domain"/>
    <property type="match status" value="1"/>
</dbReference>
<dbReference type="PANTHER" id="PTHR30314:SF3">
    <property type="entry name" value="MITOCHONDRIAL DIVISION PROTEIN FSZA"/>
    <property type="match status" value="1"/>
</dbReference>
<comment type="function">
    <text evidence="4 6">Essential cell division protein that forms a contractile ring structure (Z ring) at the future cell division site. The regulation of the ring assembly controls the timing and the location of cell division. One of the functions of the FtsZ ring is to recruit other cell division proteins to the septum to produce a new cell wall between the dividing cells. Binds GTP and shows GTPase activity.</text>
</comment>
<gene>
    <name evidence="4 10" type="primary">ftsZ</name>
    <name evidence="10" type="ordered locus">LI1109</name>
</gene>
<feature type="binding site" evidence="4">
    <location>
        <begin position="21"/>
        <end position="25"/>
    </location>
    <ligand>
        <name>GTP</name>
        <dbReference type="ChEBI" id="CHEBI:37565"/>
    </ligand>
</feature>
<dbReference type="EMBL" id="AM180252">
    <property type="protein sequence ID" value="CAJ55163.1"/>
    <property type="molecule type" value="Genomic_DNA"/>
</dbReference>
<keyword evidence="4 6" id="KW-0717">Septation</keyword>
<dbReference type="SMART" id="SM00865">
    <property type="entry name" value="Tubulin_C"/>
    <property type="match status" value="1"/>
</dbReference>
<accession>Q1MPB4</accession>
<dbReference type="AlphaFoldDB" id="Q1MPB4"/>
<dbReference type="STRING" id="363253.LI1109"/>
<dbReference type="InterPro" id="IPR000158">
    <property type="entry name" value="Cell_div_FtsZ"/>
</dbReference>
<dbReference type="PANTHER" id="PTHR30314">
    <property type="entry name" value="CELL DIVISION PROTEIN FTSZ-RELATED"/>
    <property type="match status" value="1"/>
</dbReference>
<dbReference type="PROSITE" id="PS01134">
    <property type="entry name" value="FTSZ_1"/>
    <property type="match status" value="1"/>
</dbReference>
<dbReference type="GO" id="GO:0005737">
    <property type="term" value="C:cytoplasm"/>
    <property type="evidence" value="ECO:0007669"/>
    <property type="project" value="UniProtKB-SubCell"/>
</dbReference>
<dbReference type="InterPro" id="IPR003008">
    <property type="entry name" value="Tubulin_FtsZ_GTPase"/>
</dbReference>
<dbReference type="GO" id="GO:0051258">
    <property type="term" value="P:protein polymerization"/>
    <property type="evidence" value="ECO:0007669"/>
    <property type="project" value="UniProtKB-UniRule"/>
</dbReference>
<feature type="domain" description="Tubulin/FtsZ GTPase" evidence="8">
    <location>
        <begin position="13"/>
        <end position="205"/>
    </location>
</feature>
<sequence length="460" mass="48886">MEMLFDTMVPQAKIKVIGVGGGGGNAVQNMIESSLRGVTFICANTDAQALARSKADIKLQIGEKLTKGLGAGAEPAVGRDAALESIGVIKEAIGESDMVFVTAGMGGGTGTGAAPIVAQAAKEMGALTVGVVTKPFVFEGHKRSRSADYGISQLREYVDSLITIPNDRLLTIAPKNAKLTDMLKCADDVLYSAVRGISDLITVPGIINVDFADVRTIMSVSGLAMMGTGFASGEGRAIEAARRAITSPLLEDVSITGAKAILINITATTELGIDEYSDAANYIHEAAQGSGDTNIIIGTAFDEEAGDEIRITVIATGIESQVGVKMQGSTSSKAAMPSFRKSSHITNTTSFKPEAIKHNLASEKPRYRTPRLLTNPIEMDYKTQGDHSEIFTEDTGVNYSIPTYLRALLGKQGAQSSKEEYDRTHHGDNNKKDTHNPGHENFVFDGNEQDIPIFIQKQAN</sequence>
<feature type="binding site" evidence="4">
    <location>
        <position position="143"/>
    </location>
    <ligand>
        <name>GTP</name>
        <dbReference type="ChEBI" id="CHEBI:37565"/>
    </ligand>
</feature>
<dbReference type="SMART" id="SM00864">
    <property type="entry name" value="Tubulin"/>
    <property type="match status" value="1"/>
</dbReference>
<dbReference type="InterPro" id="IPR018316">
    <property type="entry name" value="Tubulin/FtsZ_2-layer-sand-dom"/>
</dbReference>
<evidence type="ECO:0000256" key="1">
    <source>
        <dbReference type="ARBA" id="ARBA00009690"/>
    </source>
</evidence>
<dbReference type="SUPFAM" id="SSF52490">
    <property type="entry name" value="Tubulin nucleotide-binding domain-like"/>
    <property type="match status" value="1"/>
</dbReference>
<dbReference type="FunFam" id="3.40.50.1440:FF:000001">
    <property type="entry name" value="Cell division protein FtsZ"/>
    <property type="match status" value="1"/>
</dbReference>
<evidence type="ECO:0000256" key="7">
    <source>
        <dbReference type="SAM" id="MobiDB-lite"/>
    </source>
</evidence>
<dbReference type="InterPro" id="IPR008280">
    <property type="entry name" value="Tub_FtsZ_C"/>
</dbReference>
<evidence type="ECO:0000259" key="9">
    <source>
        <dbReference type="SMART" id="SM00865"/>
    </source>
</evidence>
<dbReference type="InterPro" id="IPR024757">
    <property type="entry name" value="FtsZ_C"/>
</dbReference>
<dbReference type="CDD" id="cd02201">
    <property type="entry name" value="FtsZ_type1"/>
    <property type="match status" value="1"/>
</dbReference>